<dbReference type="AlphaFoldDB" id="A0A6S6T2D1"/>
<reference evidence="6" key="1">
    <citation type="submission" date="2020-01" db="EMBL/GenBank/DDBJ databases">
        <authorList>
            <person name="Meier V. D."/>
            <person name="Meier V D."/>
        </authorList>
    </citation>
    <scope>NUCLEOTIDE SEQUENCE</scope>
    <source>
        <strain evidence="6">HLG_WM_MAG_01</strain>
    </source>
</reference>
<dbReference type="InterPro" id="IPR036688">
    <property type="entry name" value="MoeA_C_domain_IV_sf"/>
</dbReference>
<dbReference type="InterPro" id="IPR001453">
    <property type="entry name" value="MoaB/Mog_dom"/>
</dbReference>
<dbReference type="GO" id="GO:0061599">
    <property type="term" value="F:molybdopterin molybdotransferase activity"/>
    <property type="evidence" value="ECO:0007669"/>
    <property type="project" value="UniProtKB-UniRule"/>
</dbReference>
<keyword evidence="4" id="KW-0460">Magnesium</keyword>
<keyword evidence="4" id="KW-0808">Transferase</keyword>
<dbReference type="Gene3D" id="2.40.340.10">
    <property type="entry name" value="MoeA, C-terminal, domain IV"/>
    <property type="match status" value="1"/>
</dbReference>
<sequence>MASSILEALDIIANNITVIDTEIIPIEMSVGRVVTEDYIAIYDLPRFNNSAMDGYAVKVDDAGKEVTSSQVIYAGDNPTMTLEKKEAIKIMTGAPIPKGCEAIVPIEDMTLKDDLITLPLHIKQNGFIRMAGEDIQKGTIFLKKGETINAYTVASLASQGMTHVSVHRLIKVAIFGTGDELRPHFEKIADHQLYNSNSPMFLTRSKELGCDVRFIRTAADTLEALERSIQSTLDADIIITSGGVSVGDKDFTKVAFTNLGMNVLIDKIDIKPGRPTVIGKIDKTVVVNLPGNPLASMVNYELFVRAIIRKLSGKTDIYHNTLHTVMKNDYVLRGGKNAVVLGTFDGKCFKALSPQMPGMVSPMQKADGLVLVMPNVTKLEKNSTVSMIPIKWELCSNKQEELFTK</sequence>
<dbReference type="NCBIfam" id="TIGR00177">
    <property type="entry name" value="molyb_syn"/>
    <property type="match status" value="1"/>
</dbReference>
<keyword evidence="4" id="KW-0500">Molybdenum</keyword>
<comment type="catalytic activity">
    <reaction evidence="3">
        <text>adenylyl-molybdopterin + molybdate = Mo-molybdopterin + AMP + H(+)</text>
        <dbReference type="Rhea" id="RHEA:35047"/>
        <dbReference type="ChEBI" id="CHEBI:15378"/>
        <dbReference type="ChEBI" id="CHEBI:36264"/>
        <dbReference type="ChEBI" id="CHEBI:62727"/>
        <dbReference type="ChEBI" id="CHEBI:71302"/>
        <dbReference type="ChEBI" id="CHEBI:456215"/>
        <dbReference type="EC" id="2.10.1.1"/>
    </reaction>
</comment>
<dbReference type="InterPro" id="IPR005110">
    <property type="entry name" value="MoeA_linker/N"/>
</dbReference>
<gene>
    <name evidence="6" type="ORF">HELGO_WM110</name>
</gene>
<evidence type="ECO:0000313" key="6">
    <source>
        <dbReference type="EMBL" id="CAA6810857.1"/>
    </source>
</evidence>
<dbReference type="GO" id="GO:0006777">
    <property type="term" value="P:Mo-molybdopterin cofactor biosynthetic process"/>
    <property type="evidence" value="ECO:0007669"/>
    <property type="project" value="UniProtKB-UniRule"/>
</dbReference>
<dbReference type="EC" id="2.10.1.1" evidence="4"/>
<dbReference type="SUPFAM" id="SSF53218">
    <property type="entry name" value="Molybdenum cofactor biosynthesis proteins"/>
    <property type="match status" value="1"/>
</dbReference>
<dbReference type="SMART" id="SM00852">
    <property type="entry name" value="MoCF_biosynth"/>
    <property type="match status" value="1"/>
</dbReference>
<dbReference type="EMBL" id="CACVAS010000058">
    <property type="protein sequence ID" value="CAA6810857.1"/>
    <property type="molecule type" value="Genomic_DNA"/>
</dbReference>
<evidence type="ECO:0000256" key="4">
    <source>
        <dbReference type="RuleBase" id="RU365090"/>
    </source>
</evidence>
<dbReference type="Gene3D" id="3.40.980.10">
    <property type="entry name" value="MoaB/Mog-like domain"/>
    <property type="match status" value="1"/>
</dbReference>
<accession>A0A6S6T2D1</accession>
<dbReference type="SUPFAM" id="SSF63867">
    <property type="entry name" value="MoeA C-terminal domain-like"/>
    <property type="match status" value="1"/>
</dbReference>
<evidence type="ECO:0000256" key="3">
    <source>
        <dbReference type="ARBA" id="ARBA00047317"/>
    </source>
</evidence>
<dbReference type="InterPro" id="IPR036135">
    <property type="entry name" value="MoeA_linker/N_sf"/>
</dbReference>
<dbReference type="Pfam" id="PF03453">
    <property type="entry name" value="MoeA_N"/>
    <property type="match status" value="1"/>
</dbReference>
<dbReference type="InterPro" id="IPR038987">
    <property type="entry name" value="MoeA-like"/>
</dbReference>
<dbReference type="GO" id="GO:0046872">
    <property type="term" value="F:metal ion binding"/>
    <property type="evidence" value="ECO:0007669"/>
    <property type="project" value="UniProtKB-UniRule"/>
</dbReference>
<dbReference type="CDD" id="cd00887">
    <property type="entry name" value="MoeA"/>
    <property type="match status" value="1"/>
</dbReference>
<feature type="domain" description="MoaB/Mog" evidence="5">
    <location>
        <begin position="173"/>
        <end position="310"/>
    </location>
</feature>
<dbReference type="SUPFAM" id="SSF63882">
    <property type="entry name" value="MoeA N-terminal region -like"/>
    <property type="match status" value="1"/>
</dbReference>
<dbReference type="UniPathway" id="UPA00344"/>
<dbReference type="PANTHER" id="PTHR10192">
    <property type="entry name" value="MOLYBDOPTERIN BIOSYNTHESIS PROTEIN"/>
    <property type="match status" value="1"/>
</dbReference>
<dbReference type="GO" id="GO:0005829">
    <property type="term" value="C:cytosol"/>
    <property type="evidence" value="ECO:0007669"/>
    <property type="project" value="TreeGrafter"/>
</dbReference>
<evidence type="ECO:0000256" key="1">
    <source>
        <dbReference type="ARBA" id="ARBA00002901"/>
    </source>
</evidence>
<dbReference type="Gene3D" id="3.90.105.10">
    <property type="entry name" value="Molybdopterin biosynthesis moea protein, domain 2"/>
    <property type="match status" value="1"/>
</dbReference>
<comment type="function">
    <text evidence="1 4">Catalyzes the insertion of molybdate into adenylated molybdopterin with the concomitant release of AMP.</text>
</comment>
<keyword evidence="4" id="KW-0501">Molybdenum cofactor biosynthesis</keyword>
<proteinExistence type="inferred from homology"/>
<dbReference type="InterPro" id="IPR036425">
    <property type="entry name" value="MoaB/Mog-like_dom_sf"/>
</dbReference>
<dbReference type="Pfam" id="PF00994">
    <property type="entry name" value="MoCF_biosynth"/>
    <property type="match status" value="1"/>
</dbReference>
<protein>
    <recommendedName>
        <fullName evidence="4">Molybdopterin molybdenumtransferase</fullName>
        <ecNumber evidence="4">2.10.1.1</ecNumber>
    </recommendedName>
</protein>
<evidence type="ECO:0000259" key="5">
    <source>
        <dbReference type="SMART" id="SM00852"/>
    </source>
</evidence>
<comment type="cofactor">
    <cofactor evidence="4">
        <name>Mg(2+)</name>
        <dbReference type="ChEBI" id="CHEBI:18420"/>
    </cofactor>
</comment>
<organism evidence="6">
    <name type="scientific">uncultured Sulfurovum sp</name>
    <dbReference type="NCBI Taxonomy" id="269237"/>
    <lineage>
        <taxon>Bacteria</taxon>
        <taxon>Pseudomonadati</taxon>
        <taxon>Campylobacterota</taxon>
        <taxon>Epsilonproteobacteria</taxon>
        <taxon>Campylobacterales</taxon>
        <taxon>Sulfurovaceae</taxon>
        <taxon>Sulfurovum</taxon>
        <taxon>environmental samples</taxon>
    </lineage>
</organism>
<evidence type="ECO:0000256" key="2">
    <source>
        <dbReference type="ARBA" id="ARBA00010763"/>
    </source>
</evidence>
<dbReference type="PANTHER" id="PTHR10192:SF5">
    <property type="entry name" value="GEPHYRIN"/>
    <property type="match status" value="1"/>
</dbReference>
<comment type="pathway">
    <text evidence="4">Cofactor biosynthesis; molybdopterin biosynthesis.</text>
</comment>
<dbReference type="Gene3D" id="2.170.190.11">
    <property type="entry name" value="Molybdopterin biosynthesis moea protein, domain 3"/>
    <property type="match status" value="1"/>
</dbReference>
<comment type="similarity">
    <text evidence="2 4">Belongs to the MoeA family.</text>
</comment>
<name>A0A6S6T2D1_9BACT</name>
<keyword evidence="4" id="KW-0479">Metal-binding</keyword>